<dbReference type="PANTHER" id="PTHR24408">
    <property type="entry name" value="ZINC FINGER PROTEIN"/>
    <property type="match status" value="1"/>
</dbReference>
<dbReference type="Proteomes" id="UP001652582">
    <property type="component" value="Chromosome 8"/>
</dbReference>
<keyword evidence="1" id="KW-0479">Metal-binding</keyword>
<evidence type="ECO:0000256" key="5">
    <source>
        <dbReference type="PROSITE-ProRule" id="PRU00042"/>
    </source>
</evidence>
<feature type="compositionally biased region" description="Basic residues" evidence="7">
    <location>
        <begin position="203"/>
        <end position="231"/>
    </location>
</feature>
<feature type="compositionally biased region" description="Basic and acidic residues" evidence="7">
    <location>
        <begin position="2900"/>
        <end position="2921"/>
    </location>
</feature>
<dbReference type="OrthoDB" id="4737882at2759"/>
<feature type="region of interest" description="Disordered" evidence="7">
    <location>
        <begin position="855"/>
        <end position="908"/>
    </location>
</feature>
<feature type="region of interest" description="Disordered" evidence="7">
    <location>
        <begin position="1118"/>
        <end position="1137"/>
    </location>
</feature>
<feature type="region of interest" description="Disordered" evidence="7">
    <location>
        <begin position="2532"/>
        <end position="2556"/>
    </location>
</feature>
<evidence type="ECO:0000256" key="7">
    <source>
        <dbReference type="SAM" id="MobiDB-lite"/>
    </source>
</evidence>
<dbReference type="Pfam" id="PF21538">
    <property type="entry name" value="Med15_M"/>
    <property type="match status" value="1"/>
</dbReference>
<dbReference type="RefSeq" id="XP_023952294.1">
    <property type="nucleotide sequence ID" value="XM_024096526.1"/>
</dbReference>
<evidence type="ECO:0000313" key="11">
    <source>
        <dbReference type="RefSeq" id="XP_023952294.1"/>
    </source>
</evidence>
<dbReference type="KEGG" id="bany:112056160"/>
<feature type="compositionally biased region" description="Acidic residues" evidence="7">
    <location>
        <begin position="2822"/>
        <end position="2831"/>
    </location>
</feature>
<feature type="region of interest" description="Disordered" evidence="7">
    <location>
        <begin position="1369"/>
        <end position="1413"/>
    </location>
</feature>
<dbReference type="SMART" id="SM00355">
    <property type="entry name" value="ZnF_C2H2"/>
    <property type="match status" value="25"/>
</dbReference>
<feature type="domain" description="C2H2-type" evidence="8">
    <location>
        <begin position="3950"/>
        <end position="3978"/>
    </location>
</feature>
<feature type="compositionally biased region" description="Basic residues" evidence="7">
    <location>
        <begin position="2344"/>
        <end position="2357"/>
    </location>
</feature>
<organism evidence="9 12">
    <name type="scientific">Bicyclus anynana</name>
    <name type="common">Squinting bush brown butterfly</name>
    <dbReference type="NCBI Taxonomy" id="110368"/>
    <lineage>
        <taxon>Eukaryota</taxon>
        <taxon>Metazoa</taxon>
        <taxon>Ecdysozoa</taxon>
        <taxon>Arthropoda</taxon>
        <taxon>Hexapoda</taxon>
        <taxon>Insecta</taxon>
        <taxon>Pterygota</taxon>
        <taxon>Neoptera</taxon>
        <taxon>Endopterygota</taxon>
        <taxon>Lepidoptera</taxon>
        <taxon>Glossata</taxon>
        <taxon>Ditrysia</taxon>
        <taxon>Papilionoidea</taxon>
        <taxon>Nymphalidae</taxon>
        <taxon>Satyrinae</taxon>
        <taxon>Satyrini</taxon>
        <taxon>Mycalesina</taxon>
        <taxon>Bicyclus</taxon>
    </lineage>
</organism>
<feature type="compositionally biased region" description="Polar residues" evidence="7">
    <location>
        <begin position="3517"/>
        <end position="3529"/>
    </location>
</feature>
<feature type="compositionally biased region" description="Low complexity" evidence="7">
    <location>
        <begin position="2452"/>
        <end position="2462"/>
    </location>
</feature>
<feature type="region of interest" description="Disordered" evidence="7">
    <location>
        <begin position="3993"/>
        <end position="4028"/>
    </location>
</feature>
<feature type="region of interest" description="Disordered" evidence="7">
    <location>
        <begin position="467"/>
        <end position="486"/>
    </location>
</feature>
<dbReference type="GO" id="GO:0008270">
    <property type="term" value="F:zinc ion binding"/>
    <property type="evidence" value="ECO:0007669"/>
    <property type="project" value="UniProtKB-KW"/>
</dbReference>
<evidence type="ECO:0000313" key="12">
    <source>
        <dbReference type="RefSeq" id="XP_023952295.1"/>
    </source>
</evidence>
<evidence type="ECO:0000256" key="2">
    <source>
        <dbReference type="ARBA" id="ARBA00022737"/>
    </source>
</evidence>
<evidence type="ECO:0000256" key="3">
    <source>
        <dbReference type="ARBA" id="ARBA00022771"/>
    </source>
</evidence>
<gene>
    <name evidence="10 11 12" type="primary">LOC112056160</name>
</gene>
<dbReference type="RefSeq" id="XP_023952293.1">
    <property type="nucleotide sequence ID" value="XM_024096525.1"/>
</dbReference>
<name>A0A6J1NXH6_BICAN</name>
<keyword evidence="3 5" id="KW-0863">Zinc-finger</keyword>
<feature type="domain" description="C2H2-type" evidence="8">
    <location>
        <begin position="4543"/>
        <end position="4566"/>
    </location>
</feature>
<feature type="region of interest" description="Disordered" evidence="7">
    <location>
        <begin position="1575"/>
        <end position="1637"/>
    </location>
</feature>
<sequence length="4698" mass="531224">MDKGDMEYDRKFEEMKKYIPFLESMIKRLENSNSDSNPRQAQLDKIRSLRDLLLDKKKRMKMENLLKCEQVLINLYAKVEQRDVFPRPVKDDSSKQEKADLNIVRSKLKSFVTKLKPDNVETLPEIARASEIEEVCLPGSKEPALFQRRPNLQSSASIRNSSNTNEEPTKPKNTYTGVLVSPTRNEIYWSNETSSEKPLFSRRSPKISPRKRSPHKKERKKSNKNKLKHNRSRDLNITLNVPEDSIDSLNTKDILSRIINCSDNDVDIASLRELRTQILGELKETGTSDDISDIILKSYKSKKIKQGTVSEKTEIEEGELSDSESEAIESIYGSLVVLDKNNAASTGKCSTDKEKQRKIQLRLVYSDKTKPMTSENKVTCVDKSDFETFNKQKDHKDNEVIVLDEITVKCDDNKDILEINDDLLYNEFILEQSKELKNEAPSPEKIDSCKESQKIITIDLVTSNSKNIRNDHENNKTSKNNEGCEPNSCKPLVDVVLEEKKSESINTKEAQQLKDIPQSNTIDSNILAGGEANQNPEVSIPLLEPTKPILVPSKEVSEIDILQALKNEILCETTNVLNTDDATASAVSTPLLHQPKITKVTNAKEIGPKKRISIENYKAKTCTSKFSIDSIRSSPKEDTTKKQSLKLTEKECERFNFLSKLTLTESSDDEDKSSLSLDDIYTDLAPKSPDHDDFADTGIKPPVIIPSDPIQELVVGSELDVDMRKLLPNIKPDLFTTPLLSPIAADMVKVNKVEKEINKDDERISSLADPRIKRDVNSVSNQDTLNLQSVNVEKMQSPLPNSVVHNKYVDQQSFSVNSINKSIEFNITSNIPPLLPNTVLNSAPSMRPTISMLMTPSRTPNVANMTPNRTPNIVNMTPSRTPNLVNMTPNRTPNIANMTPNRTPNIANMTPNRTPNIANMTPNMTPSHHSFDTEDSTPKHVYAPMFSSVGLEKSIDNNQIQWDTSESRQSFWEEKDPRNWSVQKDVDYRENRIDIDYKRSESMQRDIDYRDMRSSSVQRSQSFDQRDCERMQYQLMGNHFGKLDCPPIPIPPFDRSDCSPTPTSSFGRLDCPPNATPSFGRLDCPSTPAASFGRLDCPQTPTPSFGRLDCPSTPAASFGRLDCPQTPTPSFGRGDRPMTPVHSFNRSECPLTPTHYFGRTDKISPLLGPEPMGRSEYKSGSKVGWSQDPRLHRSSDYDSNQRRDDDRERNYFQERKFNVGVYKNDHQRDYKRYHHEQSVERNDRNKSYEPSHNYRDQLPRHETSVGRSYNREDRDYGRSYSREYENDRYSRNRNNRGRGYDYRNRRESKSYEDSNRRSYHHDRSGGNLHELKDHRDNSKNLEQNKLRVNPHGGSSFTIDTSINTSFQTINAKQTSNSSFDARRQRASSVGRTISSTNRTHDIKHSSIEPQEKITNTKRFRRACSVGREIKCSKLDFMDVKADLKSFKLKSDIRFSKDYTDEKPSPVPTKSTNHVDPPKEQKLYSPRKNSRDPRMYREHKDSRDIKESRDRKEPRDTKESRDNKECKSGIGDSKKHGIVYSDDNISKGTILGSGYGVKNYKIPKLRRPQVVTEISQTTTTSLTTSSTTNYDDEDNQITKDNDKNEMEKASITQEEEEDLNKVESFESKPAPSGKTNTKEIQDTKTNVTKENVDYDSQMNHKESNETSINILNESSEQIDKVERRVTRSSRKYLSEGSISLELSPIKRSRKSKKTLVVESDSDDNEMVIAASENSKKYPLKTVHTLVTENTASNPISSIKEINSNQNDEKAKQSLDIESNELLDLNEQRPDDLVSTVGGECIQESKIKSNVGLLENVNTKRDCKSNENIQEKVAEQTLDLDSSLDLVDLEMFPDNITSVPNINALIAELDHDLNSSKNTDANSHFTKELNLETMLENLSNPNKTDKKLSVSFDENDVSKIHEINTELNNGNGKSLICSNDNEKYNDVDDIAATIQKKSSIKFEQTNENDNPQLELESKGSEIQASKIGLETCVSENSNPCAQHKNSTVNAEDSCRNDAIVSTSDDDKNLIRPAPPLNLVDNDCAPAPDSTLNTNVENVYPNIILPSTHNSECEMNSDVSSTHTTEAVSKDTLEEVSSDVEKSSDIKSIGKLLSILQDKNKIKELLSLLDDQTSENEKIKKKLEMLSEIVSDDEIENTTEEILDDAKNSNKTQDPCNINTAPHTEIITSNVDSNDLPNNYQKQHKVDSIESQCDITSAQNENQGSIVITSVEDNCKITSESQEKINKTSVENNRETASVQNETQENIVKTIEESTSVTKTVKDVNIKTTTMNDVANDEVPSVTNDLTETLSQKNIEEESGRTNEPSNTEDVENNYQNVTIEGDKPTTKKRRRKRGKKWNSKNKQSSINDKRLTRADTISSQPMIFTDKSVKKRPSRELQRLQEDIREMFLKDDILNATGIRMCRIAKLTDDKSKDDNSSTNESNQEPSVFKKINDPNPSDNPDIDNIPKKKPTKNVKNKGVDANSSINKVSNVGRTPDLELQSKTKLKEDKRGCVDPYDFETDSVSKIINACDTKNDSCSESESDSVDSSKSAESTEVTDIKKKIKLKRGRLWQAGIIKPKNRKKKSELKPVPTTSTDDIPESQTCKLPDFTCFTDRTYCFRKQVVTYSCRICVYSGSDIVHHYKNEHPHTEVPLSRLSPPVAKQAIKESEDANFQEISKISSKKYICRFCFKEFSRKKRLLEAFFWHVVSMHTGEYKHTCSKCVDTQICPLDIDIPPPPNDANGQLLGYICEKCNYTQISLENLKTHVIVWHNDEQTAVYTINLASLTRSAVSYLLNHIEPGADSKQPRVLRSTRSNQSMADASDSDSDSTEENIEKPTNKPHNNENTPDAAIKPKTGKINSKITFENDITDEISNFDASETAKVKIESDISETQEESQSETENRQEKEADSLENTNMEKSEEPIVSQDIIDYPHFKIMYTESQSRLYVCCINGNDYHYKTSLLISMKKHIQLNHTEKWDGYCCICKVIVTPQGQHKFKDCFQHFLDNHIDSFPILEHVPVPQTNIPEINKPTVSDGVPEKVVQNKSYINVRRLSDLITNTNAPQPADDSAPVLPVIESVISLGAHADLPRPSPSYPTSITEPVETIQYKYEEFQADVMSRKHRVVLEAMMAPIKLVQVFKCAGRFCSFTTNNAEEALLHASTHLRVGGVDSLCCVYCDFDACGNAIDLITHVFKYHGCCPYVCSLCFYRAAANPLVNAHIKRVHNGATNGEILKAPFQTTPLPEDNILTREAAVPYYLCCDKSSPDAAQCKFRTYTPGKFCEHLQTRHSSATEFSCFICSISVDKSTELIRHFKTHGLKLYQCTWCVFGAVDENELLEHASALHPARQPKAYLRIITKKDGTTEHRVLPLAHLNKSDVPAVEVAASTQQNFPVREAERSIELEKLIGHTNSMIDTMSAGAETIVGVETNADATESTEIEINSQLKELLERDSILENAEMLIARMKTPPPAVEIDQSESSTPILKPVTIDTTPEKALALQPEPEIVCLDSDDESPPPNETSQLPAQGQSIRAPSPRKSPVQMETKKVSLTELFTCSRCSIVLKCGSGFRKHINACFANTSGLVRCAHCPKSLSKKNIVNHYNDKHSCRDKLVQHVCQKCSLVFNSPSQAKEHMLTHHNKAAENSTSSEFVKELKSGPKSRRKRHVQTSDKSDEPPEKVKRYGPQDIDKLPINPILDDSVVCSLCEFNTKVRLNMVRHLQMHAQQQPVPQTAPVNPVPHLETNEKHFDKMLNLASSSFGLRQAEKTNKPDSAPAALQVPPESVARYPKYVCDKQRLTCGARGCSYTSVDESMLKCHWETLHYGTNDFHCVHCPPYQQLDKTKPVTAARIIAHLKMHDEKLFACSSCSYYHHRLQIVEKHIADVHKGGRVMLVRDGKPAEVSAAIASTAGLPKPPPAPTMDLKPWQCGLCKFKSLLRPEVADHCAKVHNSKMQYKCAYCAFRTSNPENITKHQSKSHVGKAEEIFYYYYREGTVPDDTDGTPRWQKQSQSTVPSEPKVKSEDSSDIPPPSPQKLLPALIPMKTSVDLNLVKKEIEPIYESVEDLCREFGQFCEPNGLKYKCPLCNNVTEDRLEVMQSHLYEELKYRKWGCSICLYKAFHKEGLGDHMKTEHRQNRDPIELPTDKRIETWVAKLLEHQTSFIAGYKENLARQKEEILRTNPGPSTSKVPPQPSVSRSPPSLVSANKRDETELEKMFGSFGAPKELSFCCPKCSSTFKEEDIMHNHLESELNKIRWYCSNCSMKFQTYHEAQYHSKSVHMGQGARPVEATKNATVRAAWIEAAIKTQKQGMDIVAVPNTNSKYNEMDDMSQQPDNSLLVVRYEKRIPTPEEEMARRSPMSTGDSDDEKLTIDEPIENRLNKPAENCRHCKYTTISSRAMRLHLLRHYNLKQFTCSYCDVNGTRKGIEKHQKTHHPTKPINLVTTAIPDESPSDFIKKASTTLVDPVKVVCLVCRKYFTEADSLTHSHDDIFTTFGKKGEIVVQCNDCHSLHKDLGAYVRHHKYNHFNSSVNYLFCKLNTHDAESKELLYSCDNCTQKFSHLQDLKVHANAYHQSILKYTLVPKHQNSFVDELQESTKRKCADDSILPPSKRTARKSTTKLPSSSTARKSTTKLPYNVICETIQRSWYGQKPSTEGLESVVVMMPFCNKMMPFTLNKLKDIINIDPVVTVSKLNAPDCVHPVKLD</sequence>
<evidence type="ECO:0000256" key="1">
    <source>
        <dbReference type="ARBA" id="ARBA00022723"/>
    </source>
</evidence>
<feature type="region of interest" description="Disordered" evidence="7">
    <location>
        <begin position="2884"/>
        <end position="2921"/>
    </location>
</feature>
<keyword evidence="4" id="KW-0862">Zinc</keyword>
<feature type="region of interest" description="Disordered" evidence="7">
    <location>
        <begin position="4172"/>
        <end position="4201"/>
    </location>
</feature>
<keyword evidence="9" id="KW-1185">Reference proteome</keyword>
<feature type="region of interest" description="Disordered" evidence="7">
    <location>
        <begin position="3631"/>
        <end position="3684"/>
    </location>
</feature>
<feature type="region of interest" description="Disordered" evidence="7">
    <location>
        <begin position="193"/>
        <end position="233"/>
    </location>
</feature>
<accession>A0A6J1NXH6</accession>
<feature type="compositionally biased region" description="Basic and acidic residues" evidence="7">
    <location>
        <begin position="3664"/>
        <end position="3677"/>
    </location>
</feature>
<feature type="compositionally biased region" description="Low complexity" evidence="7">
    <location>
        <begin position="1575"/>
        <end position="1587"/>
    </location>
</feature>
<feature type="region of interest" description="Disordered" evidence="7">
    <location>
        <begin position="143"/>
        <end position="178"/>
    </location>
</feature>
<feature type="compositionally biased region" description="Polar residues" evidence="7">
    <location>
        <begin position="4000"/>
        <end position="4009"/>
    </location>
</feature>
<dbReference type="PROSITE" id="PS50157">
    <property type="entry name" value="ZINC_FINGER_C2H2_2"/>
    <property type="match status" value="4"/>
</dbReference>
<dbReference type="InterPro" id="IPR013087">
    <property type="entry name" value="Znf_C2H2_type"/>
</dbReference>
<feature type="region of interest" description="Disordered" evidence="7">
    <location>
        <begin position="1457"/>
        <end position="1535"/>
    </location>
</feature>
<dbReference type="GeneID" id="112056160"/>
<feature type="compositionally biased region" description="Acidic residues" evidence="7">
    <location>
        <begin position="2888"/>
        <end position="2898"/>
    </location>
</feature>
<feature type="compositionally biased region" description="Basic and acidic residues" evidence="7">
    <location>
        <begin position="1595"/>
        <end position="1607"/>
    </location>
</feature>
<feature type="compositionally biased region" description="Basic and acidic residues" evidence="7">
    <location>
        <begin position="1298"/>
        <end position="1333"/>
    </location>
</feature>
<feature type="compositionally biased region" description="Basic and acidic residues" evidence="7">
    <location>
        <begin position="1488"/>
        <end position="1534"/>
    </location>
</feature>
<feature type="compositionally biased region" description="Basic and acidic residues" evidence="7">
    <location>
        <begin position="1189"/>
        <end position="1290"/>
    </location>
</feature>
<feature type="compositionally biased region" description="Low complexity" evidence="7">
    <location>
        <begin position="4188"/>
        <end position="4198"/>
    </location>
</feature>
<feature type="region of interest" description="Disordered" evidence="7">
    <location>
        <begin position="1153"/>
        <end position="1333"/>
    </location>
</feature>
<evidence type="ECO:0000256" key="6">
    <source>
        <dbReference type="SAM" id="Coils"/>
    </source>
</evidence>
<feature type="compositionally biased region" description="Polar residues" evidence="7">
    <location>
        <begin position="1369"/>
        <end position="1379"/>
    </location>
</feature>
<feature type="compositionally biased region" description="Polar residues" evidence="7">
    <location>
        <begin position="2480"/>
        <end position="2491"/>
    </location>
</feature>
<feature type="region of interest" description="Disordered" evidence="7">
    <location>
        <begin position="2292"/>
        <end position="2393"/>
    </location>
</feature>
<keyword evidence="2" id="KW-0677">Repeat</keyword>
<keyword evidence="6" id="KW-0175">Coiled coil</keyword>
<dbReference type="PANTHER" id="PTHR24408:SF58">
    <property type="entry name" value="TRANSCRIPTION FACTOR (TFIIIA), PUTATIVE (AFU_ORTHOLOGUE AFUA_1G05150)-RELATED"/>
    <property type="match status" value="1"/>
</dbReference>
<feature type="region of interest" description="Disordered" evidence="7">
    <location>
        <begin position="3505"/>
        <end position="3539"/>
    </location>
</feature>
<feature type="compositionally biased region" description="Polar residues" evidence="7">
    <location>
        <begin position="2298"/>
        <end position="2310"/>
    </location>
</feature>
<dbReference type="RefSeq" id="XP_023952295.1">
    <property type="nucleotide sequence ID" value="XM_024096527.1"/>
</dbReference>
<dbReference type="PROSITE" id="PS00028">
    <property type="entry name" value="ZINC_FINGER_C2H2_1"/>
    <property type="match status" value="4"/>
</dbReference>
<feature type="domain" description="C2H2-type" evidence="8">
    <location>
        <begin position="3612"/>
        <end position="3639"/>
    </location>
</feature>
<proteinExistence type="predicted"/>
<feature type="compositionally biased region" description="Polar residues" evidence="7">
    <location>
        <begin position="1386"/>
        <end position="1397"/>
    </location>
</feature>
<dbReference type="GO" id="GO:0000981">
    <property type="term" value="F:DNA-binding transcription factor activity, RNA polymerase II-specific"/>
    <property type="evidence" value="ECO:0007669"/>
    <property type="project" value="TreeGrafter"/>
</dbReference>
<reference evidence="10 11" key="1">
    <citation type="submission" date="2025-04" db="UniProtKB">
        <authorList>
            <consortium name="RefSeq"/>
        </authorList>
    </citation>
    <scope>IDENTIFICATION</scope>
</reference>
<feature type="compositionally biased region" description="Polar residues" evidence="7">
    <location>
        <begin position="150"/>
        <end position="178"/>
    </location>
</feature>
<feature type="compositionally biased region" description="Polar residues" evidence="7">
    <location>
        <begin position="4612"/>
        <end position="4622"/>
    </location>
</feature>
<evidence type="ECO:0000256" key="4">
    <source>
        <dbReference type="ARBA" id="ARBA00022833"/>
    </source>
</evidence>
<feature type="coiled-coil region" evidence="6">
    <location>
        <begin position="2119"/>
        <end position="2146"/>
    </location>
</feature>
<dbReference type="Gene3D" id="3.30.160.60">
    <property type="entry name" value="Classic Zinc Finger"/>
    <property type="match status" value="4"/>
</dbReference>
<dbReference type="GO" id="GO:0005634">
    <property type="term" value="C:nucleus"/>
    <property type="evidence" value="ECO:0007669"/>
    <property type="project" value="TreeGrafter"/>
</dbReference>
<protein>
    <submittedName>
        <fullName evidence="10 11">Uncharacterized protein LOC112056160</fullName>
    </submittedName>
</protein>
<evidence type="ECO:0000313" key="9">
    <source>
        <dbReference type="Proteomes" id="UP001652582"/>
    </source>
</evidence>
<evidence type="ECO:0000313" key="10">
    <source>
        <dbReference type="RefSeq" id="XP_023952293.1"/>
    </source>
</evidence>
<feature type="region of interest" description="Disordered" evidence="7">
    <location>
        <begin position="2802"/>
        <end position="2858"/>
    </location>
</feature>
<dbReference type="GO" id="GO:0043565">
    <property type="term" value="F:sequence-specific DNA binding"/>
    <property type="evidence" value="ECO:0007669"/>
    <property type="project" value="TreeGrafter"/>
</dbReference>
<feature type="compositionally biased region" description="Basic and acidic residues" evidence="7">
    <location>
        <begin position="1398"/>
        <end position="1411"/>
    </location>
</feature>
<dbReference type="InterPro" id="IPR048385">
    <property type="entry name" value="Med15_central"/>
</dbReference>
<feature type="region of interest" description="Disordered" evidence="7">
    <location>
        <begin position="4342"/>
        <end position="4362"/>
    </location>
</feature>
<feature type="domain" description="C2H2-type" evidence="8">
    <location>
        <begin position="4250"/>
        <end position="4278"/>
    </location>
</feature>
<evidence type="ECO:0000259" key="8">
    <source>
        <dbReference type="PROSITE" id="PS50157"/>
    </source>
</evidence>
<feature type="region of interest" description="Disordered" evidence="7">
    <location>
        <begin position="2427"/>
        <end position="2501"/>
    </location>
</feature>
<feature type="region of interest" description="Disordered" evidence="7">
    <location>
        <begin position="4597"/>
        <end position="4622"/>
    </location>
</feature>